<dbReference type="AlphaFoldDB" id="A0A1E7JJF5"/>
<organism evidence="1 2">
    <name type="scientific">Streptomyces abyssalis</name>
    <dbReference type="NCBI Taxonomy" id="933944"/>
    <lineage>
        <taxon>Bacteria</taxon>
        <taxon>Bacillati</taxon>
        <taxon>Actinomycetota</taxon>
        <taxon>Actinomycetes</taxon>
        <taxon>Kitasatosporales</taxon>
        <taxon>Streptomycetaceae</taxon>
        <taxon>Streptomyces</taxon>
    </lineage>
</organism>
<dbReference type="Proteomes" id="UP000176087">
    <property type="component" value="Unassembled WGS sequence"/>
</dbReference>
<keyword evidence="1" id="KW-0540">Nuclease</keyword>
<sequence>MGEKYAREQLAAAVAAASNWTDVMRALGLRVSGGRRRTLQVAAAEYQLDTGHFMRRSPWAKYTDDQIAQAVASSTMLREVVRKLGARPSTGMLSHIRRRIAAADLDVSHFPGLNRFQPELPFTEGELREAVPSVRSLRALAGALGVADDSRYRAALRRMLREAGIDVSHFSHARVAIPEARLREAVKRSPSYTAVLRELGLPVNESNRMKVQRRVTRLWLDTGHFRRRARCPRAAASAKRIAPEVLRIRPDGLPRIRHERLRRALDEVGVPYVCARCANSGSWEGEPLTLQIDHINGDWRDNRKENLRYLCPNCHAITDTWCGRNRRRGPRSTRPGEQ</sequence>
<evidence type="ECO:0000313" key="1">
    <source>
        <dbReference type="EMBL" id="OEU87768.1"/>
    </source>
</evidence>
<dbReference type="PATRIC" id="fig|933944.5.peg.1178"/>
<accession>A0A1E7JJF5</accession>
<name>A0A1E7JJF5_9ACTN</name>
<dbReference type="CDD" id="cd00085">
    <property type="entry name" value="HNHc"/>
    <property type="match status" value="1"/>
</dbReference>
<dbReference type="InterPro" id="IPR003615">
    <property type="entry name" value="HNH_nuc"/>
</dbReference>
<reference evidence="1 2" key="1">
    <citation type="journal article" date="2016" name="Front. Microbiol.">
        <title>Comparative Genomics Analysis of Streptomyces Species Reveals Their Adaptation to the Marine Environment and Their Diversity at the Genomic Level.</title>
        <authorList>
            <person name="Tian X."/>
            <person name="Zhang Z."/>
            <person name="Yang T."/>
            <person name="Chen M."/>
            <person name="Li J."/>
            <person name="Chen F."/>
            <person name="Yang J."/>
            <person name="Li W."/>
            <person name="Zhang B."/>
            <person name="Zhang Z."/>
            <person name="Wu J."/>
            <person name="Zhang C."/>
            <person name="Long L."/>
            <person name="Xiao J."/>
        </authorList>
    </citation>
    <scope>NUCLEOTIDE SEQUENCE [LARGE SCALE GENOMIC DNA]</scope>
    <source>
        <strain evidence="1 2">SCSIO 10390</strain>
    </source>
</reference>
<evidence type="ECO:0000313" key="2">
    <source>
        <dbReference type="Proteomes" id="UP000176087"/>
    </source>
</evidence>
<comment type="caution">
    <text evidence="1">The sequence shown here is derived from an EMBL/GenBank/DDBJ whole genome shotgun (WGS) entry which is preliminary data.</text>
</comment>
<protein>
    <submittedName>
        <fullName evidence="1">HNH endonuclease</fullName>
    </submittedName>
</protein>
<keyword evidence="2" id="KW-1185">Reference proteome</keyword>
<gene>
    <name evidence="1" type="ORF">AN215_15685</name>
</gene>
<keyword evidence="1" id="KW-0255">Endonuclease</keyword>
<dbReference type="OrthoDB" id="2085958at2"/>
<dbReference type="EMBL" id="LJGT01000040">
    <property type="protein sequence ID" value="OEU87768.1"/>
    <property type="molecule type" value="Genomic_DNA"/>
</dbReference>
<dbReference type="STRING" id="933944.AN215_15685"/>
<keyword evidence="1" id="KW-0378">Hydrolase</keyword>
<proteinExistence type="predicted"/>
<dbReference type="GO" id="GO:0004519">
    <property type="term" value="F:endonuclease activity"/>
    <property type="evidence" value="ECO:0007669"/>
    <property type="project" value="UniProtKB-KW"/>
</dbReference>
<dbReference type="RefSeq" id="WP_070013613.1">
    <property type="nucleotide sequence ID" value="NZ_LJGS01000044.1"/>
</dbReference>